<proteinExistence type="predicted"/>
<sequence>MCSHYRGSRDSDSWIDESAKPRWTSASLVVSVLLLLVVDDGGDGVVSGDVGGDGDLGGGDLSGDNGGGDGVVGHDYR</sequence>
<feature type="non-terminal residue" evidence="2">
    <location>
        <position position="77"/>
    </location>
</feature>
<organism evidence="2 3">
    <name type="scientific">Pristionchus entomophagus</name>
    <dbReference type="NCBI Taxonomy" id="358040"/>
    <lineage>
        <taxon>Eukaryota</taxon>
        <taxon>Metazoa</taxon>
        <taxon>Ecdysozoa</taxon>
        <taxon>Nematoda</taxon>
        <taxon>Chromadorea</taxon>
        <taxon>Rhabditida</taxon>
        <taxon>Rhabditina</taxon>
        <taxon>Diplogasteromorpha</taxon>
        <taxon>Diplogasteroidea</taxon>
        <taxon>Neodiplogasteridae</taxon>
        <taxon>Pristionchus</taxon>
    </lineage>
</organism>
<dbReference type="EMBL" id="BTSX01000002">
    <property type="protein sequence ID" value="GMS83007.1"/>
    <property type="molecule type" value="Genomic_DNA"/>
</dbReference>
<keyword evidence="3" id="KW-1185">Reference proteome</keyword>
<comment type="caution">
    <text evidence="2">The sequence shown here is derived from an EMBL/GenBank/DDBJ whole genome shotgun (WGS) entry which is preliminary data.</text>
</comment>
<feature type="compositionally biased region" description="Gly residues" evidence="1">
    <location>
        <begin position="47"/>
        <end position="71"/>
    </location>
</feature>
<name>A0AAV5SI26_9BILA</name>
<evidence type="ECO:0000313" key="3">
    <source>
        <dbReference type="Proteomes" id="UP001432027"/>
    </source>
</evidence>
<gene>
    <name evidence="2" type="ORF">PENTCL1PPCAC_5182</name>
</gene>
<feature type="region of interest" description="Disordered" evidence="1">
    <location>
        <begin position="47"/>
        <end position="77"/>
    </location>
</feature>
<evidence type="ECO:0000256" key="1">
    <source>
        <dbReference type="SAM" id="MobiDB-lite"/>
    </source>
</evidence>
<dbReference type="Proteomes" id="UP001432027">
    <property type="component" value="Unassembled WGS sequence"/>
</dbReference>
<reference evidence="2" key="1">
    <citation type="submission" date="2023-10" db="EMBL/GenBank/DDBJ databases">
        <title>Genome assembly of Pristionchus species.</title>
        <authorList>
            <person name="Yoshida K."/>
            <person name="Sommer R.J."/>
        </authorList>
    </citation>
    <scope>NUCLEOTIDE SEQUENCE</scope>
    <source>
        <strain evidence="2">RS0144</strain>
    </source>
</reference>
<evidence type="ECO:0000313" key="2">
    <source>
        <dbReference type="EMBL" id="GMS83007.1"/>
    </source>
</evidence>
<accession>A0AAV5SI26</accession>
<dbReference type="AlphaFoldDB" id="A0AAV5SI26"/>
<protein>
    <submittedName>
        <fullName evidence="2">Uncharacterized protein</fullName>
    </submittedName>
</protein>